<dbReference type="Pfam" id="PF13868">
    <property type="entry name" value="TPH"/>
    <property type="match status" value="1"/>
</dbReference>
<comment type="subcellular location">
    <subcellularLocation>
        <location evidence="1">Cell projection</location>
        <location evidence="1">Cilium</location>
        <location evidence="1">Flagellum</location>
    </subcellularLocation>
</comment>
<feature type="coiled-coil region" evidence="8">
    <location>
        <begin position="448"/>
        <end position="489"/>
    </location>
</feature>
<keyword evidence="5" id="KW-0966">Cell projection</keyword>
<evidence type="ECO:0000259" key="10">
    <source>
        <dbReference type="Pfam" id="PF13868"/>
    </source>
</evidence>
<comment type="similarity">
    <text evidence="6">Belongs to the CFAP45 family.</text>
</comment>
<organism evidence="11 12">
    <name type="scientific">Magallana gigas</name>
    <name type="common">Pacific oyster</name>
    <name type="synonym">Crassostrea gigas</name>
    <dbReference type="NCBI Taxonomy" id="29159"/>
    <lineage>
        <taxon>Eukaryota</taxon>
        <taxon>Metazoa</taxon>
        <taxon>Spiralia</taxon>
        <taxon>Lophotrochozoa</taxon>
        <taxon>Mollusca</taxon>
        <taxon>Bivalvia</taxon>
        <taxon>Autobranchia</taxon>
        <taxon>Pteriomorphia</taxon>
        <taxon>Ostreida</taxon>
        <taxon>Ostreoidea</taxon>
        <taxon>Ostreidae</taxon>
        <taxon>Magallana</taxon>
    </lineage>
</organism>
<dbReference type="PANTHER" id="PTHR15504">
    <property type="entry name" value="NASOPHARYNGEAL EPITHELIUM SPECIFIC PROTEIN 1"/>
    <property type="match status" value="1"/>
</dbReference>
<dbReference type="InterPro" id="IPR033253">
    <property type="entry name" value="CFAP45"/>
</dbReference>
<dbReference type="OMA" id="WGHKPET"/>
<feature type="coiled-coil region" evidence="8">
    <location>
        <begin position="129"/>
        <end position="216"/>
    </location>
</feature>
<evidence type="ECO:0000313" key="12">
    <source>
        <dbReference type="Proteomes" id="UP000005408"/>
    </source>
</evidence>
<dbReference type="KEGG" id="crg:117681047"/>
<keyword evidence="3 8" id="KW-0175">Coiled coil</keyword>
<keyword evidence="2" id="KW-0282">Flagellum</keyword>
<evidence type="ECO:0000256" key="6">
    <source>
        <dbReference type="ARBA" id="ARBA00034116"/>
    </source>
</evidence>
<evidence type="ECO:0000256" key="7">
    <source>
        <dbReference type="ARBA" id="ARBA00034142"/>
    </source>
</evidence>
<accession>A0A8W8KMV0</accession>
<keyword evidence="4" id="KW-0969">Cilium</keyword>
<dbReference type="GeneID" id="117681047"/>
<protein>
    <recommendedName>
        <fullName evidence="7">Cilia- and flagella-associated protein 45</fullName>
    </recommendedName>
</protein>
<dbReference type="InterPro" id="IPR043597">
    <property type="entry name" value="TPH_dom"/>
</dbReference>
<evidence type="ECO:0000256" key="9">
    <source>
        <dbReference type="SAM" id="MobiDB-lite"/>
    </source>
</evidence>
<feature type="compositionally biased region" description="Low complexity" evidence="9">
    <location>
        <begin position="1"/>
        <end position="18"/>
    </location>
</feature>
<dbReference type="GO" id="GO:0031514">
    <property type="term" value="C:motile cilium"/>
    <property type="evidence" value="ECO:0007669"/>
    <property type="project" value="UniProtKB-SubCell"/>
</dbReference>
<name>A0A8W8KMV0_MAGGI</name>
<evidence type="ECO:0000256" key="4">
    <source>
        <dbReference type="ARBA" id="ARBA00023069"/>
    </source>
</evidence>
<proteinExistence type="inferred from homology"/>
<dbReference type="PANTHER" id="PTHR15504:SF0">
    <property type="entry name" value="CILIA- AND FLAGELLA-ASSOCIATED PROTEIN 45"/>
    <property type="match status" value="1"/>
</dbReference>
<feature type="domain" description="Trichohyalin-plectin-homology" evidence="10">
    <location>
        <begin position="197"/>
        <end position="543"/>
    </location>
</feature>
<evidence type="ECO:0000256" key="3">
    <source>
        <dbReference type="ARBA" id="ARBA00023054"/>
    </source>
</evidence>
<dbReference type="AlphaFoldDB" id="A0A8W8KMV0"/>
<evidence type="ECO:0000256" key="8">
    <source>
        <dbReference type="SAM" id="Coils"/>
    </source>
</evidence>
<dbReference type="EnsemblMetazoa" id="G24574.5">
    <property type="protein sequence ID" value="G24574.5:cds"/>
    <property type="gene ID" value="G24574"/>
</dbReference>
<keyword evidence="12" id="KW-1185">Reference proteome</keyword>
<dbReference type="RefSeq" id="XP_011420354.1">
    <property type="nucleotide sequence ID" value="XM_011422052.4"/>
</dbReference>
<evidence type="ECO:0000313" key="11">
    <source>
        <dbReference type="EnsemblMetazoa" id="G24574.5:cds"/>
    </source>
</evidence>
<feature type="region of interest" description="Disordered" evidence="9">
    <location>
        <begin position="1"/>
        <end position="27"/>
    </location>
</feature>
<evidence type="ECO:0000256" key="2">
    <source>
        <dbReference type="ARBA" id="ARBA00022846"/>
    </source>
</evidence>
<evidence type="ECO:0000256" key="1">
    <source>
        <dbReference type="ARBA" id="ARBA00004230"/>
    </source>
</evidence>
<dbReference type="OrthoDB" id="1902038at2759"/>
<evidence type="ECO:0000256" key="5">
    <source>
        <dbReference type="ARBA" id="ARBA00023273"/>
    </source>
</evidence>
<dbReference type="Proteomes" id="UP000005408">
    <property type="component" value="Unassembled WGS sequence"/>
</dbReference>
<feature type="region of interest" description="Disordered" evidence="9">
    <location>
        <begin position="387"/>
        <end position="427"/>
    </location>
</feature>
<sequence>MPGSAISAAGSSASSSSSRRAKTRNYRVVSHTSQVDETLFGVPNHVEQRNQMIKEKMDNVREEGISIEELARERSAKRKNSKRGKKDKETVQVITKDLIRNLIVPGDDPSGNSVILPRHEFYRIVMEAQVKTKEQREAEEAAMKRQKEEMMEASQQRKNLMKQKDMERRKNEKLNDLEIEAKENAEHLLSKANAMRQEQEDEIKHLNELILNAKCHAIRDAQILEKKQIKGEMMEEDKRLDVMMEVDRQNAITIQEEIEKKRKEERLLGAAKLLDQIQENEQERLFDLERKDQENIQMQKYIEKMMDEDRVSLDKKHAEQISLREDLNKANEDLLRRREIKKEQEVAEEQKVVEYMKKKAEREAAFEKEQERIRIEKEKETARLRALQERARDEQAERDALRAKRAQEQAEREWRKKEAEEARKKGEMEATLIQARSQQMQQKEHFLAVQAQRERAEFERVLRAQKELVEKEKREEEEAKKKKLTHADEVRRQIRDKEQVRILERNSFFEEGVKLDEEARERRHKLEEVKKKKLSELRSAGIPDKYLTQVERKINQPQHISA</sequence>
<reference evidence="11" key="1">
    <citation type="submission" date="2022-08" db="UniProtKB">
        <authorList>
            <consortium name="EnsemblMetazoa"/>
        </authorList>
    </citation>
    <scope>IDENTIFICATION</scope>
    <source>
        <strain evidence="11">05x7-T-G4-1.051#20</strain>
    </source>
</reference>